<dbReference type="PROSITE" id="PS50006">
    <property type="entry name" value="FHA_DOMAIN"/>
    <property type="match status" value="2"/>
</dbReference>
<dbReference type="SMART" id="SM00240">
    <property type="entry name" value="FHA"/>
    <property type="match status" value="2"/>
</dbReference>
<dbReference type="KEGG" id="tet:TTHERM_00193270"/>
<dbReference type="EMBL" id="GG662673">
    <property type="protein sequence ID" value="EAR96835.1"/>
    <property type="molecule type" value="Genomic_DNA"/>
</dbReference>
<sequence>MKVVTRKNESSQGFSSTGYESFSITNSTPGQNKHDLLYLFKKLNANQKYIDILIANNYKYDDFEKLSEEEFAQKFFPENKEELEKLEEIFIKLKSETLPESCEMERVISVSNSGIDDDHSQNYSNNFNMYQQFGQFNFNQQLKSSSNNIKNGSYNIKQSSLLNGLNNLGNFNEYSQYQFEPVNSNNNNNHNNQRDQSLALPQSVANLSQTKFYNVKQLPYNPFEFSTTTYITSSITSSPQRDFMHTSSNSKINPSMANAVLNKLNQIADVIYKNNTMFIDDISFKNNILKSHMFLRISEKSNPEKYITKYSRILYFGDQIKIGRHSQSDIVLNSDQVSRNHAIIHAIDDKYYVKDLGSSSGTYVKLKADQQYQVVPSSIFRCGITEFKITRMILEEDMAKVQIQIIMGNKKNTVFDFDVSIKQSKTCVIGTNIQCEISAIDNIMEKFHASLSFKKGSVYLTDLTSASGTWIRLSHQGKESEDVQLLDGQIISISPYLITGFIHSNSKVA</sequence>
<proteinExistence type="predicted"/>
<organism evidence="2 3">
    <name type="scientific">Tetrahymena thermophila (strain SB210)</name>
    <dbReference type="NCBI Taxonomy" id="312017"/>
    <lineage>
        <taxon>Eukaryota</taxon>
        <taxon>Sar</taxon>
        <taxon>Alveolata</taxon>
        <taxon>Ciliophora</taxon>
        <taxon>Intramacronucleata</taxon>
        <taxon>Oligohymenophorea</taxon>
        <taxon>Hymenostomatida</taxon>
        <taxon>Tetrahymenina</taxon>
        <taxon>Tetrahymenidae</taxon>
        <taxon>Tetrahymena</taxon>
    </lineage>
</organism>
<dbReference type="InterPro" id="IPR008984">
    <property type="entry name" value="SMAD_FHA_dom_sf"/>
</dbReference>
<dbReference type="HOGENOM" id="CLU_535873_0_0_1"/>
<evidence type="ECO:0000259" key="1">
    <source>
        <dbReference type="PROSITE" id="PS50006"/>
    </source>
</evidence>
<accession>Q23KK8</accession>
<dbReference type="CDD" id="cd00060">
    <property type="entry name" value="FHA"/>
    <property type="match status" value="2"/>
</dbReference>
<dbReference type="GeneID" id="7845948"/>
<protein>
    <submittedName>
        <fullName evidence="2">FHA domain protein</fullName>
    </submittedName>
</protein>
<dbReference type="OrthoDB" id="687730at2759"/>
<keyword evidence="3" id="KW-1185">Reference proteome</keyword>
<dbReference type="Pfam" id="PF00498">
    <property type="entry name" value="FHA"/>
    <property type="match status" value="2"/>
</dbReference>
<gene>
    <name evidence="2" type="ORF">TTHERM_00193270</name>
</gene>
<dbReference type="InterPro" id="IPR000253">
    <property type="entry name" value="FHA_dom"/>
</dbReference>
<dbReference type="SUPFAM" id="SSF49879">
    <property type="entry name" value="SMAD/FHA domain"/>
    <property type="match status" value="2"/>
</dbReference>
<feature type="domain" description="FHA" evidence="1">
    <location>
        <begin position="320"/>
        <end position="364"/>
    </location>
</feature>
<dbReference type="Gene3D" id="2.60.200.20">
    <property type="match status" value="2"/>
</dbReference>
<dbReference type="RefSeq" id="XP_001017080.1">
    <property type="nucleotide sequence ID" value="XM_001017080.1"/>
</dbReference>
<name>Q23KK8_TETTS</name>
<dbReference type="PANTHER" id="PTHR46210">
    <property type="entry name" value="FHA DOMAIN-CONTAINING PROTEIN"/>
    <property type="match status" value="1"/>
</dbReference>
<dbReference type="AlphaFoldDB" id="Q23KK8"/>
<dbReference type="InParanoid" id="Q23KK8"/>
<dbReference type="PANTHER" id="PTHR46210:SF1">
    <property type="entry name" value="FHA DOMAIN-CONTAINING PROTEIN"/>
    <property type="match status" value="1"/>
</dbReference>
<dbReference type="Proteomes" id="UP000009168">
    <property type="component" value="Unassembled WGS sequence"/>
</dbReference>
<evidence type="ECO:0000313" key="3">
    <source>
        <dbReference type="Proteomes" id="UP000009168"/>
    </source>
</evidence>
<evidence type="ECO:0000313" key="2">
    <source>
        <dbReference type="EMBL" id="EAR96835.1"/>
    </source>
</evidence>
<feature type="domain" description="FHA" evidence="1">
    <location>
        <begin position="427"/>
        <end position="476"/>
    </location>
</feature>
<reference evidence="3" key="1">
    <citation type="journal article" date="2006" name="PLoS Biol.">
        <title>Macronuclear genome sequence of the ciliate Tetrahymena thermophila, a model eukaryote.</title>
        <authorList>
            <person name="Eisen J.A."/>
            <person name="Coyne R.S."/>
            <person name="Wu M."/>
            <person name="Wu D."/>
            <person name="Thiagarajan M."/>
            <person name="Wortman J.R."/>
            <person name="Badger J.H."/>
            <person name="Ren Q."/>
            <person name="Amedeo P."/>
            <person name="Jones K.M."/>
            <person name="Tallon L.J."/>
            <person name="Delcher A.L."/>
            <person name="Salzberg S.L."/>
            <person name="Silva J.C."/>
            <person name="Haas B.J."/>
            <person name="Majoros W.H."/>
            <person name="Farzad M."/>
            <person name="Carlton J.M."/>
            <person name="Smith R.K. Jr."/>
            <person name="Garg J."/>
            <person name="Pearlman R.E."/>
            <person name="Karrer K.M."/>
            <person name="Sun L."/>
            <person name="Manning G."/>
            <person name="Elde N.C."/>
            <person name="Turkewitz A.P."/>
            <person name="Asai D.J."/>
            <person name="Wilkes D.E."/>
            <person name="Wang Y."/>
            <person name="Cai H."/>
            <person name="Collins K."/>
            <person name="Stewart B.A."/>
            <person name="Lee S.R."/>
            <person name="Wilamowska K."/>
            <person name="Weinberg Z."/>
            <person name="Ruzzo W.L."/>
            <person name="Wloga D."/>
            <person name="Gaertig J."/>
            <person name="Frankel J."/>
            <person name="Tsao C.-C."/>
            <person name="Gorovsky M.A."/>
            <person name="Keeling P.J."/>
            <person name="Waller R.F."/>
            <person name="Patron N.J."/>
            <person name="Cherry J.M."/>
            <person name="Stover N.A."/>
            <person name="Krieger C.J."/>
            <person name="del Toro C."/>
            <person name="Ryder H.F."/>
            <person name="Williamson S.C."/>
            <person name="Barbeau R.A."/>
            <person name="Hamilton E.P."/>
            <person name="Orias E."/>
        </authorList>
    </citation>
    <scope>NUCLEOTIDE SEQUENCE [LARGE SCALE GENOMIC DNA]</scope>
    <source>
        <strain evidence="3">SB210</strain>
    </source>
</reference>